<proteinExistence type="predicted"/>
<reference evidence="2 3" key="1">
    <citation type="submission" date="2013-02" db="EMBL/GenBank/DDBJ databases">
        <title>Draft Genome Sequence of Streptomyces afghaniensis, Which Produces Compounds of the Julimycin B-Complex.</title>
        <authorList>
            <person name="Gruening B.A."/>
            <person name="Praeg A."/>
            <person name="Erxleben A."/>
            <person name="Guenther S."/>
            <person name="Fiedler H.-P."/>
            <person name="Goodfellow M."/>
            <person name="Mueller M."/>
        </authorList>
    </citation>
    <scope>NUCLEOTIDE SEQUENCE [LARGE SCALE GENOMIC DNA]</scope>
    <source>
        <strain evidence="2 3">772</strain>
    </source>
</reference>
<dbReference type="EMBL" id="AOPY01001490">
    <property type="protein sequence ID" value="EPJ37624.1"/>
    <property type="molecule type" value="Genomic_DNA"/>
</dbReference>
<feature type="compositionally biased region" description="Basic and acidic residues" evidence="1">
    <location>
        <begin position="18"/>
        <end position="30"/>
    </location>
</feature>
<dbReference type="HOGENOM" id="CLU_2773948_0_0_11"/>
<dbReference type="AlphaFoldDB" id="S4NGT1"/>
<organism evidence="2 3">
    <name type="scientific">Streptomyces afghaniensis 772</name>
    <dbReference type="NCBI Taxonomy" id="1283301"/>
    <lineage>
        <taxon>Bacteria</taxon>
        <taxon>Bacillati</taxon>
        <taxon>Actinomycetota</taxon>
        <taxon>Actinomycetes</taxon>
        <taxon>Kitasatosporales</taxon>
        <taxon>Streptomycetaceae</taxon>
        <taxon>Streptomyces</taxon>
    </lineage>
</organism>
<dbReference type="Proteomes" id="UP000015001">
    <property type="component" value="Unassembled WGS sequence"/>
</dbReference>
<dbReference type="PATRIC" id="fig|1283301.3.peg.5268"/>
<gene>
    <name evidence="2" type="ORF">STAFG_5302</name>
</gene>
<evidence type="ECO:0000313" key="3">
    <source>
        <dbReference type="Proteomes" id="UP000015001"/>
    </source>
</evidence>
<accession>S4NGT1</accession>
<feature type="compositionally biased region" description="Polar residues" evidence="1">
    <location>
        <begin position="1"/>
        <end position="10"/>
    </location>
</feature>
<name>S4NGT1_9ACTN</name>
<keyword evidence="3" id="KW-1185">Reference proteome</keyword>
<comment type="caution">
    <text evidence="2">The sequence shown here is derived from an EMBL/GenBank/DDBJ whole genome shotgun (WGS) entry which is preliminary data.</text>
</comment>
<protein>
    <submittedName>
        <fullName evidence="2">Uncharacterized protein</fullName>
    </submittedName>
</protein>
<evidence type="ECO:0000313" key="2">
    <source>
        <dbReference type="EMBL" id="EPJ37624.1"/>
    </source>
</evidence>
<sequence>MVTESPTSQPGVPPATNLRHDTGDKADDLRTVVRPACDRPDLGPEFTAWLKGFVAGLDGTRPARRDIAA</sequence>
<evidence type="ECO:0000256" key="1">
    <source>
        <dbReference type="SAM" id="MobiDB-lite"/>
    </source>
</evidence>
<feature type="region of interest" description="Disordered" evidence="1">
    <location>
        <begin position="1"/>
        <end position="30"/>
    </location>
</feature>